<comment type="caution">
    <text evidence="2">The sequence shown here is derived from an EMBL/GenBank/DDBJ whole genome shotgun (WGS) entry which is preliminary data.</text>
</comment>
<dbReference type="RefSeq" id="WP_115832269.1">
    <property type="nucleotide sequence ID" value="NZ_QNUL01000015.1"/>
</dbReference>
<dbReference type="AlphaFoldDB" id="A0A3D8Y8F9"/>
<evidence type="ECO:0000256" key="1">
    <source>
        <dbReference type="SAM" id="SignalP"/>
    </source>
</evidence>
<sequence>MKLQYIICMFFLSPGTLLAQEQSYWTAFMNANSSLIGYKDKNDHIRIPPRFETYSPARKFDDIIAVHEQVSGKISSYYLSKSGRVTARDSMYVFDNTLDCESEGFIRFRDQKTDRAGLLNKSGNIAIPAVYNDLSRVENGLIIALSGANKKQSPDGEHTMWEGGKYILIDTTNQLLIDNFEVEDPISLHTLQVSDKPGNDHKRKYFKGLNGKYYGFIDTDAEFKLWLKTTLLTERSESSFHKATFEEIKYWDESSGWISENGKTFIEQNFNILQKLLARLNAPDCQYDIFNESLNPFLFESELFSSYLNNCNEALENRYPVKNIVISHGKGVGVKQDHLAFLRTDSGYKLISVSLSTERLR</sequence>
<dbReference type="OrthoDB" id="697275at2"/>
<accession>A0A3D8Y8F9</accession>
<reference evidence="2 3" key="1">
    <citation type="submission" date="2018-07" db="EMBL/GenBank/DDBJ databases">
        <title>Dyadobacter roseus sp. nov., isolated from rose rhizosphere soil.</title>
        <authorList>
            <person name="Chen L."/>
        </authorList>
    </citation>
    <scope>NUCLEOTIDE SEQUENCE [LARGE SCALE GENOMIC DNA]</scope>
    <source>
        <strain evidence="2 3">RS19</strain>
    </source>
</reference>
<dbReference type="Proteomes" id="UP000256373">
    <property type="component" value="Unassembled WGS sequence"/>
</dbReference>
<organism evidence="2 3">
    <name type="scientific">Dyadobacter luteus</name>
    <dbReference type="NCBI Taxonomy" id="2259619"/>
    <lineage>
        <taxon>Bacteria</taxon>
        <taxon>Pseudomonadati</taxon>
        <taxon>Bacteroidota</taxon>
        <taxon>Cytophagia</taxon>
        <taxon>Cytophagales</taxon>
        <taxon>Spirosomataceae</taxon>
        <taxon>Dyadobacter</taxon>
    </lineage>
</organism>
<keyword evidence="3" id="KW-1185">Reference proteome</keyword>
<name>A0A3D8Y8F9_9BACT</name>
<dbReference type="EMBL" id="QNUL01000015">
    <property type="protein sequence ID" value="REA59496.1"/>
    <property type="molecule type" value="Genomic_DNA"/>
</dbReference>
<evidence type="ECO:0000313" key="2">
    <source>
        <dbReference type="EMBL" id="REA59496.1"/>
    </source>
</evidence>
<dbReference type="InterPro" id="IPR032774">
    <property type="entry name" value="WG_beta_rep"/>
</dbReference>
<gene>
    <name evidence="2" type="ORF">DSL64_17755</name>
</gene>
<feature type="chain" id="PRO_5017727788" description="WG repeat-containing protein" evidence="1">
    <location>
        <begin position="20"/>
        <end position="361"/>
    </location>
</feature>
<feature type="signal peptide" evidence="1">
    <location>
        <begin position="1"/>
        <end position="19"/>
    </location>
</feature>
<evidence type="ECO:0008006" key="4">
    <source>
        <dbReference type="Google" id="ProtNLM"/>
    </source>
</evidence>
<evidence type="ECO:0000313" key="3">
    <source>
        <dbReference type="Proteomes" id="UP000256373"/>
    </source>
</evidence>
<dbReference type="Pfam" id="PF14903">
    <property type="entry name" value="WG_beta_rep"/>
    <property type="match status" value="1"/>
</dbReference>
<proteinExistence type="predicted"/>
<protein>
    <recommendedName>
        <fullName evidence="4">WG repeat-containing protein</fullName>
    </recommendedName>
</protein>
<keyword evidence="1" id="KW-0732">Signal</keyword>